<gene>
    <name evidence="1" type="primary">ORF91360</name>
</gene>
<name>A0A0B7A374_9EUPU</name>
<accession>A0A0B7A374</accession>
<feature type="non-terminal residue" evidence="1">
    <location>
        <position position="1"/>
    </location>
</feature>
<sequence length="61" mass="7150">PYLSRLLQHALQVAVLLYAVFKEEEDRPINSLPLPQVEGQAFRRMVDQKTKQTYESLLQCF</sequence>
<protein>
    <submittedName>
        <fullName evidence="1">Uncharacterized protein</fullName>
    </submittedName>
</protein>
<reference evidence="1" key="1">
    <citation type="submission" date="2014-12" db="EMBL/GenBank/DDBJ databases">
        <title>Insight into the proteome of Arion vulgaris.</title>
        <authorList>
            <person name="Aradska J."/>
            <person name="Bulat T."/>
            <person name="Smidak R."/>
            <person name="Sarate P."/>
            <person name="Gangsoo J."/>
            <person name="Sialana F."/>
            <person name="Bilban M."/>
            <person name="Lubec G."/>
        </authorList>
    </citation>
    <scope>NUCLEOTIDE SEQUENCE</scope>
    <source>
        <tissue evidence="1">Skin</tissue>
    </source>
</reference>
<organism evidence="1">
    <name type="scientific">Arion vulgaris</name>
    <dbReference type="NCBI Taxonomy" id="1028688"/>
    <lineage>
        <taxon>Eukaryota</taxon>
        <taxon>Metazoa</taxon>
        <taxon>Spiralia</taxon>
        <taxon>Lophotrochozoa</taxon>
        <taxon>Mollusca</taxon>
        <taxon>Gastropoda</taxon>
        <taxon>Heterobranchia</taxon>
        <taxon>Euthyneura</taxon>
        <taxon>Panpulmonata</taxon>
        <taxon>Eupulmonata</taxon>
        <taxon>Stylommatophora</taxon>
        <taxon>Helicina</taxon>
        <taxon>Arionoidea</taxon>
        <taxon>Arionidae</taxon>
        <taxon>Arion</taxon>
    </lineage>
</organism>
<dbReference type="AlphaFoldDB" id="A0A0B7A374"/>
<proteinExistence type="predicted"/>
<dbReference type="EMBL" id="HACG01027641">
    <property type="protein sequence ID" value="CEK74506.1"/>
    <property type="molecule type" value="Transcribed_RNA"/>
</dbReference>
<evidence type="ECO:0000313" key="1">
    <source>
        <dbReference type="EMBL" id="CEK74506.1"/>
    </source>
</evidence>